<reference evidence="1 2" key="1">
    <citation type="submission" date="2024-01" db="EMBL/GenBank/DDBJ databases">
        <title>Complete genome sequence of Citroniella saccharovorans strain M6.X9, isolated from human fecal sample.</title>
        <authorList>
            <person name="Cheng G."/>
            <person name="Westerholm M."/>
            <person name="Schnurer A."/>
        </authorList>
    </citation>
    <scope>NUCLEOTIDE SEQUENCE [LARGE SCALE GENOMIC DNA]</scope>
    <source>
        <strain evidence="1 2">DSM 29873</strain>
    </source>
</reference>
<dbReference type="AlphaFoldDB" id="A0AAW9MV66"/>
<comment type="caution">
    <text evidence="1">The sequence shown here is derived from an EMBL/GenBank/DDBJ whole genome shotgun (WGS) entry which is preliminary data.</text>
</comment>
<protein>
    <submittedName>
        <fullName evidence="1">Sulfurtransferase-like selenium metabolism protein YedF</fullName>
    </submittedName>
</protein>
<proteinExistence type="predicted"/>
<keyword evidence="2" id="KW-1185">Reference proteome</keyword>
<dbReference type="InterPro" id="IPR036868">
    <property type="entry name" value="TusA-like_sf"/>
</dbReference>
<organism evidence="1 2">
    <name type="scientific">Citroniella saccharovorans</name>
    <dbReference type="NCBI Taxonomy" id="2053367"/>
    <lineage>
        <taxon>Bacteria</taxon>
        <taxon>Bacillati</taxon>
        <taxon>Bacillota</taxon>
        <taxon>Tissierellia</taxon>
        <taxon>Tissierellales</taxon>
        <taxon>Peptoniphilaceae</taxon>
        <taxon>Citroniella</taxon>
    </lineage>
</organism>
<gene>
    <name evidence="1" type="primary">yedF</name>
    <name evidence="1" type="ORF">VLK81_02140</name>
</gene>
<evidence type="ECO:0000313" key="2">
    <source>
        <dbReference type="Proteomes" id="UP001357733"/>
    </source>
</evidence>
<dbReference type="RefSeq" id="WP_324618866.1">
    <property type="nucleotide sequence ID" value="NZ_JAYKOT010000001.1"/>
</dbReference>
<dbReference type="EMBL" id="JAYKOT010000001">
    <property type="protein sequence ID" value="MEB3428833.1"/>
    <property type="molecule type" value="Genomic_DNA"/>
</dbReference>
<accession>A0AAW9MV66</accession>
<dbReference type="InterPro" id="IPR027396">
    <property type="entry name" value="DsrEFH-like"/>
</dbReference>
<dbReference type="Gene3D" id="3.30.110.40">
    <property type="entry name" value="TusA-like domain"/>
    <property type="match status" value="1"/>
</dbReference>
<name>A0AAW9MV66_9FIRM</name>
<dbReference type="SUPFAM" id="SSF64307">
    <property type="entry name" value="SirA-like"/>
    <property type="match status" value="1"/>
</dbReference>
<dbReference type="SUPFAM" id="SSF75169">
    <property type="entry name" value="DsrEFH-like"/>
    <property type="match status" value="1"/>
</dbReference>
<evidence type="ECO:0000313" key="1">
    <source>
        <dbReference type="EMBL" id="MEB3428833.1"/>
    </source>
</evidence>
<dbReference type="NCBIfam" id="TIGR03527">
    <property type="entry name" value="selenium_YedF"/>
    <property type="match status" value="1"/>
</dbReference>
<dbReference type="InterPro" id="IPR019870">
    <property type="entry name" value="Se_metab_YedF"/>
</dbReference>
<dbReference type="Proteomes" id="UP001357733">
    <property type="component" value="Unassembled WGS sequence"/>
</dbReference>
<sequence>MDKGIVEILADNKTCVENLEKFANSQGYTFKYEEKAEDRFLVTIEKTESSKSQEENKEVVKSNNDLVIAFSSNKMGKGDDALGEILIKSFIYTVKETSPLPKALVFFNSGVFLTTSEGQILDDLKDMASKGVKIISCGTCLDFYKRKEMLGVGEISNMYEIYETIKNAGNNITIG</sequence>